<dbReference type="InterPro" id="IPR002213">
    <property type="entry name" value="UDP_glucos_trans"/>
</dbReference>
<gene>
    <name evidence="3" type="ORF">Hyperionvirus6_93</name>
</gene>
<evidence type="ECO:0008006" key="4">
    <source>
        <dbReference type="Google" id="ProtNLM"/>
    </source>
</evidence>
<dbReference type="InterPro" id="IPR050271">
    <property type="entry name" value="UDP-glycosyltransferase"/>
</dbReference>
<accession>A0A3G5A8M0</accession>
<organism evidence="3">
    <name type="scientific">Hyperionvirus sp</name>
    <dbReference type="NCBI Taxonomy" id="2487770"/>
    <lineage>
        <taxon>Viruses</taxon>
        <taxon>Varidnaviria</taxon>
        <taxon>Bamfordvirae</taxon>
        <taxon>Nucleocytoviricota</taxon>
        <taxon>Megaviricetes</taxon>
        <taxon>Imitervirales</taxon>
        <taxon>Mimiviridae</taxon>
        <taxon>Klosneuvirinae</taxon>
    </lineage>
</organism>
<dbReference type="PANTHER" id="PTHR48043">
    <property type="entry name" value="EG:EG0003.4 PROTEIN-RELATED"/>
    <property type="match status" value="1"/>
</dbReference>
<dbReference type="Gene3D" id="3.40.50.2000">
    <property type="entry name" value="Glycogen Phosphorylase B"/>
    <property type="match status" value="2"/>
</dbReference>
<dbReference type="Pfam" id="PF00201">
    <property type="entry name" value="UDPGT"/>
    <property type="match status" value="1"/>
</dbReference>
<dbReference type="InterPro" id="IPR043519">
    <property type="entry name" value="NT_sf"/>
</dbReference>
<keyword evidence="2" id="KW-0808">Transferase</keyword>
<evidence type="ECO:0000313" key="3">
    <source>
        <dbReference type="EMBL" id="AYV83412.1"/>
    </source>
</evidence>
<evidence type="ECO:0000256" key="1">
    <source>
        <dbReference type="ARBA" id="ARBA00022676"/>
    </source>
</evidence>
<name>A0A3G5A8M0_9VIRU</name>
<evidence type="ECO:0000256" key="2">
    <source>
        <dbReference type="ARBA" id="ARBA00022679"/>
    </source>
</evidence>
<dbReference type="SUPFAM" id="SSF81301">
    <property type="entry name" value="Nucleotidyltransferase"/>
    <property type="match status" value="1"/>
</dbReference>
<dbReference type="SUPFAM" id="SSF53756">
    <property type="entry name" value="UDP-Glycosyltransferase/glycogen phosphorylase"/>
    <property type="match status" value="1"/>
</dbReference>
<sequence length="720" mass="83573">MKILLLAPHFDGHYRSIERLNKIIIQHLPFCQTQIVTLDYTTNKTSDPLEFVLANAKRDIDHLLTTIDWTEIKLIIYDFFAISGLILGQLKKIKTICSIPAILSPSFADKSEYFVKCYSKYKTLIDELGLPPPNLLSDGWLFPSSDNIVWTYPNLFPTLPTKIDTNFYYIGSGAQFNSHPIHKINLAYMSLGTVIPQSLYNITATDETKQYIIDIYQTVINHFGNSKYELIVSTPLKLTSPYKNVKIVPYCDQEEILSKAKLFITHGGGNSINEAILYETPMLVIPFFGDQFVSARYIHDKKIGINTCPHTHDFNNSTIDIKTSIDALILQTNLEYLLANLSFYSKRFPLVKNRKGINLNTLLTILKRNINFADLWKRNDLLYGTTVDRKAFVSHWRCEPLFKIAAKDDNNYVTVDKLCIFPALIDQWNDLLRKYSADDIINNADLSFEIKATAIDYRNYLIAHNVLKSSEIDIPILIKMCCAGLKYFMDNGSTIHFVIDRYDPMKNIATNIELNYIVKNISKDVNIILWMKENGDYTPYPLRTLHDSFAVRNIIKKAEENHDSIKALIEENVKPWNVWLQSRIKSETSIVNKSFLCLQEPESFDDVLGFRIIYPWTKTLYDISRTLEETKRLNITQKRINEYGKVLYLFGIINDVKYEIQFWPTIMYICFETEHRHIYKKVDPLTEDELVESSSLRENEHRLQDIIDANYLLKLKFVIY</sequence>
<dbReference type="GO" id="GO:0008194">
    <property type="term" value="F:UDP-glycosyltransferase activity"/>
    <property type="evidence" value="ECO:0007669"/>
    <property type="project" value="InterPro"/>
</dbReference>
<keyword evidence="1" id="KW-0328">Glycosyltransferase</keyword>
<dbReference type="EMBL" id="MK072388">
    <property type="protein sequence ID" value="AYV83412.1"/>
    <property type="molecule type" value="Genomic_DNA"/>
</dbReference>
<proteinExistence type="predicted"/>
<reference evidence="3" key="1">
    <citation type="submission" date="2018-10" db="EMBL/GenBank/DDBJ databases">
        <title>Hidden diversity of soil giant viruses.</title>
        <authorList>
            <person name="Schulz F."/>
            <person name="Alteio L."/>
            <person name="Goudeau D."/>
            <person name="Ryan E.M."/>
            <person name="Malmstrom R.R."/>
            <person name="Blanchard J."/>
            <person name="Woyke T."/>
        </authorList>
    </citation>
    <scope>NUCLEOTIDE SEQUENCE</scope>
    <source>
        <strain evidence="3">HYV1</strain>
    </source>
</reference>
<dbReference type="PANTHER" id="PTHR48043:SF145">
    <property type="entry name" value="FI06409P-RELATED"/>
    <property type="match status" value="1"/>
</dbReference>
<protein>
    <recommendedName>
        <fullName evidence="4">Glycosyltransferase</fullName>
    </recommendedName>
</protein>